<evidence type="ECO:0000313" key="4">
    <source>
        <dbReference type="EMBL" id="RXI25606.1"/>
    </source>
</evidence>
<dbReference type="RefSeq" id="WP_115588363.1">
    <property type="nucleotide sequence ID" value="NZ_JANJGE010000004.1"/>
</dbReference>
<comment type="caution">
    <text evidence="4">The sequence shown here is derived from an EMBL/GenBank/DDBJ whole genome shotgun (WGS) entry which is preliminary data.</text>
</comment>
<dbReference type="InterPro" id="IPR013785">
    <property type="entry name" value="Aldolase_TIM"/>
</dbReference>
<evidence type="ECO:0000256" key="1">
    <source>
        <dbReference type="ARBA" id="ARBA00023267"/>
    </source>
</evidence>
<dbReference type="Pfam" id="PF00364">
    <property type="entry name" value="Biotin_lipoyl"/>
    <property type="match status" value="1"/>
</dbReference>
<dbReference type="Pfam" id="PF00682">
    <property type="entry name" value="HMGL-like"/>
    <property type="match status" value="1"/>
</dbReference>
<organism evidence="4 5">
    <name type="scientific">Aliarcobacter skirrowii CCUG 10374</name>
    <dbReference type="NCBI Taxonomy" id="1032239"/>
    <lineage>
        <taxon>Bacteria</taxon>
        <taxon>Pseudomonadati</taxon>
        <taxon>Campylobacterota</taxon>
        <taxon>Epsilonproteobacteria</taxon>
        <taxon>Campylobacterales</taxon>
        <taxon>Arcobacteraceae</taxon>
        <taxon>Aliarcobacter</taxon>
    </lineage>
</organism>
<dbReference type="PROSITE" id="PS50968">
    <property type="entry name" value="BIOTINYL_LIPOYL"/>
    <property type="match status" value="1"/>
</dbReference>
<evidence type="ECO:0000259" key="3">
    <source>
        <dbReference type="PROSITE" id="PS50991"/>
    </source>
</evidence>
<dbReference type="PROSITE" id="PS50991">
    <property type="entry name" value="PYR_CT"/>
    <property type="match status" value="1"/>
</dbReference>
<dbReference type="InterPro" id="IPR000089">
    <property type="entry name" value="Biotin_lipoyl"/>
</dbReference>
<dbReference type="CDD" id="cd06850">
    <property type="entry name" value="biotinyl_domain"/>
    <property type="match status" value="1"/>
</dbReference>
<accession>A0ABY0EG63</accession>
<gene>
    <name evidence="4" type="ORF">CP959_07455</name>
</gene>
<protein>
    <submittedName>
        <fullName evidence="4">Biotin attachment protein</fullName>
    </submittedName>
</protein>
<dbReference type="InterPro" id="IPR000891">
    <property type="entry name" value="PYR_CT"/>
</dbReference>
<name>A0ABY0EG63_9BACT</name>
<dbReference type="InterPro" id="IPR001882">
    <property type="entry name" value="Biotin_BS"/>
</dbReference>
<dbReference type="PANTHER" id="PTHR43778">
    <property type="entry name" value="PYRUVATE CARBOXYLASE"/>
    <property type="match status" value="1"/>
</dbReference>
<keyword evidence="5" id="KW-1185">Reference proteome</keyword>
<feature type="domain" description="Pyruvate carboxyltransferase" evidence="3">
    <location>
        <begin position="6"/>
        <end position="277"/>
    </location>
</feature>
<dbReference type="Gene3D" id="2.40.50.100">
    <property type="match status" value="1"/>
</dbReference>
<evidence type="ECO:0000259" key="2">
    <source>
        <dbReference type="PROSITE" id="PS50968"/>
    </source>
</evidence>
<sequence length="602" mass="65887">MAKKYIDIMDTTFRDGFQSVFGGRVLMNDFFPAVEAARDAGITHFEFGGGARFQSLFFYLNENAFEMMDKFRAIVGPDANLQTLARGINTVMLDTGSRELIDLHAKLFAKHGTTTIRNFDALNDVQNLEYSAQCIKNHGLKHEAVVTLMDLPPNCTGAHDVPFYEKTLRNILDSGLPFDSICFKDASGTSSPNKIFETIKMARKLLGDSTHIRLHTHETAGVSVACYLAALEAGADGIDLAASPVSGGTSQPDILTMLHATKGMNYDLGGLEIDKILKYEEVLADCLKDYFLPPEATQVSPLIPFSPMPGGALTANTQMMRDNGTLDKFPEVIKAMQEVVVKGGFGTSVTPVSQFYWQQAYANVMFGPWKQIAPGYGRMVLGYFGKTPVPADKEIIKLASEKLKLEPTTLNPLDIADADPKKRVSVWKQRLEIEGIEATEENIFIAAACDEKGITYLKGEAPLNVRKNSTKDESSKKGEKMSNGNYTVVVDGQRFNVSVFDGNVQNIQVAQPAVQQQTVQKTEVVTSKPTYSGNEVTAPVNGNVWKILVKEGDVVQKNQQIMILEAMKMEIDVVVTANGTISKILTEPSKAVDEGQVLAVIA</sequence>
<dbReference type="InterPro" id="IPR055268">
    <property type="entry name" value="PCB-like"/>
</dbReference>
<dbReference type="Pfam" id="PF02436">
    <property type="entry name" value="PYC_OADA"/>
    <property type="match status" value="1"/>
</dbReference>
<dbReference type="SUPFAM" id="SSF89000">
    <property type="entry name" value="post-HMGL domain-like"/>
    <property type="match status" value="1"/>
</dbReference>
<dbReference type="CDD" id="cd07937">
    <property type="entry name" value="DRE_TIM_PC_TC_5S"/>
    <property type="match status" value="1"/>
</dbReference>
<keyword evidence="1" id="KW-0092">Biotin</keyword>
<dbReference type="Gene3D" id="3.20.20.70">
    <property type="entry name" value="Aldolase class I"/>
    <property type="match status" value="1"/>
</dbReference>
<dbReference type="InterPro" id="IPR011053">
    <property type="entry name" value="Single_hybrid_motif"/>
</dbReference>
<reference evidence="4 5" key="1">
    <citation type="submission" date="2017-09" db="EMBL/GenBank/DDBJ databases">
        <title>Genomics of the genus Arcobacter.</title>
        <authorList>
            <person name="Perez-Cataluna A."/>
            <person name="Figueras M.J."/>
            <person name="Salas-Masso N."/>
        </authorList>
    </citation>
    <scope>NUCLEOTIDE SEQUENCE [LARGE SCALE GENOMIC DNA]</scope>
    <source>
        <strain evidence="4 5">LMG 6621</strain>
    </source>
</reference>
<feature type="domain" description="Lipoyl-binding" evidence="2">
    <location>
        <begin position="524"/>
        <end position="602"/>
    </location>
</feature>
<dbReference type="EMBL" id="NXIC01000004">
    <property type="protein sequence ID" value="RXI25606.1"/>
    <property type="molecule type" value="Genomic_DNA"/>
</dbReference>
<dbReference type="SUPFAM" id="SSF51569">
    <property type="entry name" value="Aldolase"/>
    <property type="match status" value="1"/>
</dbReference>
<dbReference type="Proteomes" id="UP000290580">
    <property type="component" value="Unassembled WGS sequence"/>
</dbReference>
<dbReference type="InterPro" id="IPR003379">
    <property type="entry name" value="Carboxylase_cons_dom"/>
</dbReference>
<evidence type="ECO:0000313" key="5">
    <source>
        <dbReference type="Proteomes" id="UP000290580"/>
    </source>
</evidence>
<proteinExistence type="predicted"/>
<dbReference type="SUPFAM" id="SSF51230">
    <property type="entry name" value="Single hybrid motif"/>
    <property type="match status" value="1"/>
</dbReference>
<dbReference type="PANTHER" id="PTHR43778:SF2">
    <property type="entry name" value="PYRUVATE CARBOXYLASE, MITOCHONDRIAL"/>
    <property type="match status" value="1"/>
</dbReference>
<dbReference type="PROSITE" id="PS00188">
    <property type="entry name" value="BIOTIN"/>
    <property type="match status" value="1"/>
</dbReference>